<comment type="caution">
    <text evidence="4">The sequence shown here is derived from an EMBL/GenBank/DDBJ whole genome shotgun (WGS) entry which is preliminary data.</text>
</comment>
<keyword evidence="5" id="KW-1185">Reference proteome</keyword>
<dbReference type="InterPro" id="IPR050109">
    <property type="entry name" value="HTH-type_TetR-like_transc_reg"/>
</dbReference>
<accession>A0AA42CPR6</accession>
<dbReference type="InterPro" id="IPR036271">
    <property type="entry name" value="Tet_transcr_reg_TetR-rel_C_sf"/>
</dbReference>
<dbReference type="InterPro" id="IPR009057">
    <property type="entry name" value="Homeodomain-like_sf"/>
</dbReference>
<evidence type="ECO:0000259" key="3">
    <source>
        <dbReference type="PROSITE" id="PS50977"/>
    </source>
</evidence>
<reference evidence="4" key="1">
    <citation type="submission" date="2022-06" db="EMBL/GenBank/DDBJ databases">
        <title>Sphingomonas sp. nov. isolated from rhizosphere soil of tomato.</title>
        <authorList>
            <person name="Dong H."/>
            <person name="Gao R."/>
        </authorList>
    </citation>
    <scope>NUCLEOTIDE SEQUENCE</scope>
    <source>
        <strain evidence="4">MMSM24</strain>
    </source>
</reference>
<sequence>MEREGATRGRGRPRLAAIDDAIHAATWDVIARAGYTGLTFEAVAEAAGCTRMSLYRRFSSKAELVGATMFAMSRAVEPVIPDDIAPLDALMMHAQATVDYLSGDRGTAILSLISASARSPELRAISEEYERGEREYFLELFRELFPDSDAEQRHFAFDSYIGLMLQHVVIRRTPMTPEKLRIIVDSVLKLLAHD</sequence>
<dbReference type="EMBL" id="JANFAV010000002">
    <property type="protein sequence ID" value="MCW6534107.1"/>
    <property type="molecule type" value="Genomic_DNA"/>
</dbReference>
<dbReference type="InterPro" id="IPR001647">
    <property type="entry name" value="HTH_TetR"/>
</dbReference>
<dbReference type="PANTHER" id="PTHR30055">
    <property type="entry name" value="HTH-TYPE TRANSCRIPTIONAL REGULATOR RUTR"/>
    <property type="match status" value="1"/>
</dbReference>
<dbReference type="GO" id="GO:0003700">
    <property type="term" value="F:DNA-binding transcription factor activity"/>
    <property type="evidence" value="ECO:0007669"/>
    <property type="project" value="TreeGrafter"/>
</dbReference>
<dbReference type="RefSeq" id="WP_265268072.1">
    <property type="nucleotide sequence ID" value="NZ_JANFAV010000002.1"/>
</dbReference>
<dbReference type="Gene3D" id="1.10.357.10">
    <property type="entry name" value="Tetracycline Repressor, domain 2"/>
    <property type="match status" value="1"/>
</dbReference>
<dbReference type="Pfam" id="PF00440">
    <property type="entry name" value="TetR_N"/>
    <property type="match status" value="1"/>
</dbReference>
<gene>
    <name evidence="4" type="ORF">NEE01_04840</name>
</gene>
<proteinExistence type="predicted"/>
<evidence type="ECO:0000313" key="5">
    <source>
        <dbReference type="Proteomes" id="UP001165565"/>
    </source>
</evidence>
<organism evidence="4 5">
    <name type="scientific">Sphingomonas lycopersici</name>
    <dbReference type="NCBI Taxonomy" id="2951807"/>
    <lineage>
        <taxon>Bacteria</taxon>
        <taxon>Pseudomonadati</taxon>
        <taxon>Pseudomonadota</taxon>
        <taxon>Alphaproteobacteria</taxon>
        <taxon>Sphingomonadales</taxon>
        <taxon>Sphingomonadaceae</taxon>
        <taxon>Sphingomonas</taxon>
    </lineage>
</organism>
<dbReference type="GO" id="GO:0000976">
    <property type="term" value="F:transcription cis-regulatory region binding"/>
    <property type="evidence" value="ECO:0007669"/>
    <property type="project" value="TreeGrafter"/>
</dbReference>
<dbReference type="Proteomes" id="UP001165565">
    <property type="component" value="Unassembled WGS sequence"/>
</dbReference>
<feature type="DNA-binding region" description="H-T-H motif" evidence="2">
    <location>
        <begin position="39"/>
        <end position="58"/>
    </location>
</feature>
<evidence type="ECO:0000256" key="2">
    <source>
        <dbReference type="PROSITE-ProRule" id="PRU00335"/>
    </source>
</evidence>
<feature type="domain" description="HTH tetR-type" evidence="3">
    <location>
        <begin position="16"/>
        <end position="76"/>
    </location>
</feature>
<dbReference type="AlphaFoldDB" id="A0AA42CPR6"/>
<evidence type="ECO:0000256" key="1">
    <source>
        <dbReference type="ARBA" id="ARBA00023125"/>
    </source>
</evidence>
<dbReference type="SUPFAM" id="SSF48498">
    <property type="entry name" value="Tetracyclin repressor-like, C-terminal domain"/>
    <property type="match status" value="1"/>
</dbReference>
<keyword evidence="1 2" id="KW-0238">DNA-binding</keyword>
<dbReference type="PANTHER" id="PTHR30055:SF148">
    <property type="entry name" value="TETR-FAMILY TRANSCRIPTIONAL REGULATOR"/>
    <property type="match status" value="1"/>
</dbReference>
<evidence type="ECO:0000313" key="4">
    <source>
        <dbReference type="EMBL" id="MCW6534107.1"/>
    </source>
</evidence>
<dbReference type="SUPFAM" id="SSF46689">
    <property type="entry name" value="Homeodomain-like"/>
    <property type="match status" value="1"/>
</dbReference>
<protein>
    <submittedName>
        <fullName evidence="4">TetR/AcrR family transcriptional regulator</fullName>
    </submittedName>
</protein>
<dbReference type="PROSITE" id="PS50977">
    <property type="entry name" value="HTH_TETR_2"/>
    <property type="match status" value="1"/>
</dbReference>
<name>A0AA42CPR6_9SPHN</name>